<keyword evidence="2" id="KW-0547">Nucleotide-binding</keyword>
<dbReference type="Pfam" id="PF00582">
    <property type="entry name" value="Usp"/>
    <property type="match status" value="1"/>
</dbReference>
<proteinExistence type="inferred from homology"/>
<comment type="caution">
    <text evidence="5">The sequence shown here is derived from an EMBL/GenBank/DDBJ whole genome shotgun (WGS) entry which is preliminary data.</text>
</comment>
<dbReference type="RefSeq" id="WP_008860549.1">
    <property type="nucleotide sequence ID" value="NZ_JH591190.1"/>
</dbReference>
<evidence type="ECO:0000256" key="1">
    <source>
        <dbReference type="ARBA" id="ARBA00008791"/>
    </source>
</evidence>
<dbReference type="CDD" id="cd00293">
    <property type="entry name" value="USP-like"/>
    <property type="match status" value="1"/>
</dbReference>
<evidence type="ECO:0000256" key="3">
    <source>
        <dbReference type="ARBA" id="ARBA00022840"/>
    </source>
</evidence>
<gene>
    <name evidence="5" type="ORF">HMPREF9453_02058</name>
</gene>
<protein>
    <recommendedName>
        <fullName evidence="4">UspA domain-containing protein</fullName>
    </recommendedName>
</protein>
<dbReference type="AlphaFoldDB" id="H1D370"/>
<name>H1D370_9FIRM</name>
<reference evidence="5 6" key="1">
    <citation type="submission" date="2011-11" db="EMBL/GenBank/DDBJ databases">
        <title>The Genome Sequence of Dialister succinatiphilus YIT 11850.</title>
        <authorList>
            <consortium name="The Broad Institute Genome Sequencing Platform"/>
            <person name="Earl A."/>
            <person name="Ward D."/>
            <person name="Feldgarden M."/>
            <person name="Gevers D."/>
            <person name="Morotomi M."/>
            <person name="Young S.K."/>
            <person name="Zeng Q."/>
            <person name="Gargeya S."/>
            <person name="Fitzgerald M."/>
            <person name="Haas B."/>
            <person name="Abouelleil A."/>
            <person name="Alvarado L."/>
            <person name="Arachchi H.M."/>
            <person name="Berlin A."/>
            <person name="Brown A."/>
            <person name="Chapman S.B."/>
            <person name="Dunbar C."/>
            <person name="Gearin G."/>
            <person name="Goldberg J."/>
            <person name="Griggs A."/>
            <person name="Gujja S."/>
            <person name="Heiman D."/>
            <person name="Howarth C."/>
            <person name="Lui A."/>
            <person name="MacDonald P.J.P."/>
            <person name="Montmayeur A."/>
            <person name="Murphy C."/>
            <person name="Neiman D."/>
            <person name="Pearson M."/>
            <person name="Priest M."/>
            <person name="Roberts A."/>
            <person name="Saif S."/>
            <person name="Shea T."/>
            <person name="Sisk P."/>
            <person name="Stolte C."/>
            <person name="Sykes S."/>
            <person name="Wortman J."/>
            <person name="Nusbaum C."/>
            <person name="Birren B."/>
        </authorList>
    </citation>
    <scope>NUCLEOTIDE SEQUENCE [LARGE SCALE GENOMIC DNA]</scope>
    <source>
        <strain evidence="5 6">YIT 11850</strain>
    </source>
</reference>
<accession>H1D370</accession>
<keyword evidence="6" id="KW-1185">Reference proteome</keyword>
<evidence type="ECO:0000256" key="2">
    <source>
        <dbReference type="ARBA" id="ARBA00022741"/>
    </source>
</evidence>
<dbReference type="PANTHER" id="PTHR46268:SF27">
    <property type="entry name" value="UNIVERSAL STRESS PROTEIN RV2623"/>
    <property type="match status" value="1"/>
</dbReference>
<dbReference type="GO" id="GO:0005524">
    <property type="term" value="F:ATP binding"/>
    <property type="evidence" value="ECO:0007669"/>
    <property type="project" value="UniProtKB-KW"/>
</dbReference>
<organism evidence="5 6">
    <name type="scientific">Dialister succinatiphilus YIT 11850</name>
    <dbReference type="NCBI Taxonomy" id="742743"/>
    <lineage>
        <taxon>Bacteria</taxon>
        <taxon>Bacillati</taxon>
        <taxon>Bacillota</taxon>
        <taxon>Negativicutes</taxon>
        <taxon>Veillonellales</taxon>
        <taxon>Veillonellaceae</taxon>
        <taxon>Dialister</taxon>
    </lineage>
</organism>
<dbReference type="Gene3D" id="3.40.50.620">
    <property type="entry name" value="HUPs"/>
    <property type="match status" value="1"/>
</dbReference>
<dbReference type="PRINTS" id="PR01438">
    <property type="entry name" value="UNVRSLSTRESS"/>
</dbReference>
<dbReference type="PANTHER" id="PTHR46268">
    <property type="entry name" value="STRESS RESPONSE PROTEIN NHAX"/>
    <property type="match status" value="1"/>
</dbReference>
<dbReference type="InterPro" id="IPR014729">
    <property type="entry name" value="Rossmann-like_a/b/a_fold"/>
</dbReference>
<evidence type="ECO:0000313" key="5">
    <source>
        <dbReference type="EMBL" id="EHO62043.1"/>
    </source>
</evidence>
<dbReference type="eggNOG" id="COG0589">
    <property type="taxonomic scope" value="Bacteria"/>
</dbReference>
<dbReference type="HOGENOM" id="CLU_049301_11_0_9"/>
<dbReference type="OrthoDB" id="9777884at2"/>
<dbReference type="InterPro" id="IPR006016">
    <property type="entry name" value="UspA"/>
</dbReference>
<dbReference type="EMBL" id="ADLT01000076">
    <property type="protein sequence ID" value="EHO62043.1"/>
    <property type="molecule type" value="Genomic_DNA"/>
</dbReference>
<dbReference type="SUPFAM" id="SSF52402">
    <property type="entry name" value="Adenine nucleotide alpha hydrolases-like"/>
    <property type="match status" value="1"/>
</dbReference>
<dbReference type="PATRIC" id="fig|742743.3.peg.2080"/>
<keyword evidence="3" id="KW-0067">ATP-binding</keyword>
<comment type="similarity">
    <text evidence="1">Belongs to the universal stress protein A family.</text>
</comment>
<dbReference type="Proteomes" id="UP000003277">
    <property type="component" value="Unassembled WGS sequence"/>
</dbReference>
<evidence type="ECO:0000259" key="4">
    <source>
        <dbReference type="Pfam" id="PF00582"/>
    </source>
</evidence>
<feature type="domain" description="UspA" evidence="4">
    <location>
        <begin position="6"/>
        <end position="147"/>
    </location>
</feature>
<dbReference type="InterPro" id="IPR006015">
    <property type="entry name" value="Universal_stress_UspA"/>
</dbReference>
<sequence>MIAREIHKILIPVDDSKMSDRAFDYGMDMAKLFDAEVHVIYVANGEGMSTPDFTVHFNEKNDDTSPLKEKGAAVLARLMKRVPEGVKVHQEILLGSPEVMIALTAEDDGADLIIMGSSGRNSFSSMFLGSVSYYTVHHVKCPVLLIK</sequence>
<evidence type="ECO:0000313" key="6">
    <source>
        <dbReference type="Proteomes" id="UP000003277"/>
    </source>
</evidence>